<feature type="signal peptide" evidence="1">
    <location>
        <begin position="1"/>
        <end position="20"/>
    </location>
</feature>
<dbReference type="RefSeq" id="WP_146130256.1">
    <property type="nucleotide sequence ID" value="NZ_PVTK01000008.1"/>
</dbReference>
<keyword evidence="3" id="KW-1185">Reference proteome</keyword>
<organism evidence="2 3">
    <name type="scientific">Vreelandella songnenensis</name>
    <dbReference type="NCBI Taxonomy" id="1176243"/>
    <lineage>
        <taxon>Bacteria</taxon>
        <taxon>Pseudomonadati</taxon>
        <taxon>Pseudomonadota</taxon>
        <taxon>Gammaproteobacteria</taxon>
        <taxon>Oceanospirillales</taxon>
        <taxon>Halomonadaceae</taxon>
        <taxon>Vreelandella</taxon>
    </lineage>
</organism>
<proteinExistence type="predicted"/>
<gene>
    <name evidence="2" type="ORF">B0H98_10882</name>
</gene>
<name>A0A2T0V050_9GAMM</name>
<dbReference type="EMBL" id="PVTK01000008">
    <property type="protein sequence ID" value="PRY63487.1"/>
    <property type="molecule type" value="Genomic_DNA"/>
</dbReference>
<keyword evidence="1" id="KW-0732">Signal</keyword>
<dbReference type="Proteomes" id="UP000237647">
    <property type="component" value="Unassembled WGS sequence"/>
</dbReference>
<sequence length="107" mass="11946">MIIKTVLALSTLALSSLAMAADIPRFEVEAICKEITGGSRDMFNFCIEQEQKSYNQLRDKAESIDPRTVSYCTEGVGDSYEVLLFCIEDESDDENEPANSLKSFSFD</sequence>
<feature type="chain" id="PRO_5015628348" evidence="1">
    <location>
        <begin position="21"/>
        <end position="107"/>
    </location>
</feature>
<dbReference type="OrthoDB" id="8688581at2"/>
<dbReference type="AlphaFoldDB" id="A0A2T0V050"/>
<reference evidence="2 3" key="1">
    <citation type="submission" date="2018-03" db="EMBL/GenBank/DDBJ databases">
        <title>Genomic Encyclopedia of Type Strains, Phase III (KMG-III): the genomes of soil and plant-associated and newly described type strains.</title>
        <authorList>
            <person name="Whitman W."/>
        </authorList>
    </citation>
    <scope>NUCLEOTIDE SEQUENCE [LARGE SCALE GENOMIC DNA]</scope>
    <source>
        <strain evidence="2 3">CGMCC 1.12152</strain>
    </source>
</reference>
<protein>
    <submittedName>
        <fullName evidence="2">Uncharacterized protein</fullName>
    </submittedName>
</protein>
<evidence type="ECO:0000313" key="2">
    <source>
        <dbReference type="EMBL" id="PRY63487.1"/>
    </source>
</evidence>
<accession>A0A2T0V050</accession>
<comment type="caution">
    <text evidence="2">The sequence shown here is derived from an EMBL/GenBank/DDBJ whole genome shotgun (WGS) entry which is preliminary data.</text>
</comment>
<evidence type="ECO:0000256" key="1">
    <source>
        <dbReference type="SAM" id="SignalP"/>
    </source>
</evidence>
<evidence type="ECO:0000313" key="3">
    <source>
        <dbReference type="Proteomes" id="UP000237647"/>
    </source>
</evidence>